<dbReference type="EMBL" id="LN877947">
    <property type="protein sequence ID" value="CUV04038.1"/>
    <property type="molecule type" value="Genomic_DNA"/>
</dbReference>
<evidence type="ECO:0000256" key="2">
    <source>
        <dbReference type="SAM" id="Phobius"/>
    </source>
</evidence>
<protein>
    <submittedName>
        <fullName evidence="5">Ankyrin repeat containing protein</fullName>
    </submittedName>
</protein>
<dbReference type="VEuPathDB" id="CryptoDB:ChTU502y2012_411g0340"/>
<keyword evidence="3" id="KW-0732">Signal</keyword>
<sequence length="481" mass="54006">MASIKIFKSLPFNFLLLFTLLVFSIGVVSVKSNDNSEKLPVFALVDIFHVPPESRQKCSTILGWLATKYPNNYVLMSVRNIIYQLALPHSMLQENAEKELIAAMDSLQGTMSNVSGLEPGTYISILTCSVDNKGRTILQKMVEHGLVQALSHTLSQKFWVGAKLNKLLDTEGNNLAHLAAMSENDELVHYVLGIMFKSNIVAEMLESLNSNGQKPIDIAIFHRDQQTVDTMKNFFRVTTLAEREGFVDGVEVIEDSVALAEKEAENKKFKEFIEKEEDAASKITNAEITRDIEYAKQDNYKESINDDISDSQSQSFESSAAEDSMNSSQLTQSLEDEFSIKPKLKDQDILQNENNQQEQTFSDENIYDEQVEDSIINGNQRFSAINKIENTEKGDEPREAELNFSSLRGAVENNMDQETQHHHYQDDQEEIKKVNKEPQSKWNATAKAIVGASILVGTSILAATVVFIVCKGYGNKEENSF</sequence>
<dbReference type="InterPro" id="IPR036770">
    <property type="entry name" value="Ankyrin_rpt-contain_sf"/>
</dbReference>
<keyword evidence="6" id="KW-1185">Reference proteome</keyword>
<evidence type="ECO:0000313" key="4">
    <source>
        <dbReference type="EMBL" id="CUV04038.1"/>
    </source>
</evidence>
<keyword evidence="2" id="KW-0812">Transmembrane</keyword>
<dbReference type="VEuPathDB" id="CryptoDB:Chro.10115"/>
<evidence type="ECO:0000256" key="3">
    <source>
        <dbReference type="SAM" id="SignalP"/>
    </source>
</evidence>
<dbReference type="OrthoDB" id="341897at2759"/>
<feature type="compositionally biased region" description="Low complexity" evidence="1">
    <location>
        <begin position="310"/>
        <end position="324"/>
    </location>
</feature>
<feature type="signal peptide" evidence="3">
    <location>
        <begin position="1"/>
        <end position="29"/>
    </location>
</feature>
<dbReference type="SUPFAM" id="SSF48403">
    <property type="entry name" value="Ankyrin repeat"/>
    <property type="match status" value="1"/>
</dbReference>
<name>A0A0S4T9X2_CRYHO</name>
<reference evidence="5 6" key="3">
    <citation type="submission" date="2017-10" db="EMBL/GenBank/DDBJ databases">
        <title>Consistent, comparative and evidence-based genome annotation and re-annotation for the closely-related species, Cryptosporidium parvum, C. hominis and C. tyzzeri.</title>
        <authorList>
            <person name="Baptista R.P."/>
            <person name="Li Y."/>
            <person name="Sateriale A."/>
            <person name="Striepen B."/>
            <person name="Kissinger J.C."/>
        </authorList>
    </citation>
    <scope>NUCLEOTIDE SEQUENCE [LARGE SCALE GENOMIC DNA]</scope>
    <source>
        <strain evidence="5">30976</strain>
    </source>
</reference>
<dbReference type="EMBL" id="JTAI01000044">
    <property type="protein sequence ID" value="PPS97145.1"/>
    <property type="molecule type" value="Genomic_DNA"/>
</dbReference>
<keyword evidence="2" id="KW-0472">Membrane</keyword>
<reference evidence="5 6" key="1">
    <citation type="submission" date="2014-11" db="EMBL/GenBank/DDBJ databases">
        <title>Comparative genomic analysis of Cryptosporidium hominis reveals occurrence of genetic recombination in virulent subtypes.</title>
        <authorList>
            <person name="Guo Y."/>
            <person name="Tang K."/>
            <person name="Frace M."/>
            <person name="Li N."/>
            <person name="Roellig D.M."/>
            <person name="Sammons S."/>
            <person name="Knipe K."/>
            <person name="Rowe L."/>
            <person name="Feng Y."/>
            <person name="Xiao L."/>
        </authorList>
    </citation>
    <scope>NUCLEOTIDE SEQUENCE [LARGE SCALE GENOMIC DNA]</scope>
    <source>
        <strain evidence="5">30976</strain>
    </source>
</reference>
<feature type="region of interest" description="Disordered" evidence="1">
    <location>
        <begin position="305"/>
        <end position="333"/>
    </location>
</feature>
<dbReference type="Proteomes" id="UP000199752">
    <property type="component" value="Chromosome 1"/>
</dbReference>
<gene>
    <name evidence="4" type="ORF">CHUDEA1_950</name>
    <name evidence="5" type="ORF">GY17_00001099</name>
</gene>
<feature type="transmembrane region" description="Helical" evidence="2">
    <location>
        <begin position="448"/>
        <end position="470"/>
    </location>
</feature>
<dbReference type="VEuPathDB" id="CryptoDB:CHUDEA1_950"/>
<evidence type="ECO:0000313" key="6">
    <source>
        <dbReference type="Proteomes" id="UP001429100"/>
    </source>
</evidence>
<dbReference type="Gene3D" id="1.25.40.20">
    <property type="entry name" value="Ankyrin repeat-containing domain"/>
    <property type="match status" value="1"/>
</dbReference>
<evidence type="ECO:0000313" key="5">
    <source>
        <dbReference type="EMBL" id="PPS97145.1"/>
    </source>
</evidence>
<keyword evidence="2" id="KW-1133">Transmembrane helix</keyword>
<dbReference type="Proteomes" id="UP001429100">
    <property type="component" value="Unassembled WGS sequence"/>
</dbReference>
<reference evidence="4" key="2">
    <citation type="submission" date="2015-08" db="EMBL/GenBank/DDBJ databases">
        <authorList>
            <person name="Babu N.S."/>
            <person name="Beckwith C.J."/>
            <person name="Beseler K.G."/>
            <person name="Brison A."/>
            <person name="Carone J.V."/>
            <person name="Caskin T.P."/>
            <person name="Diamond M."/>
            <person name="Durham M.E."/>
            <person name="Foxe J.M."/>
            <person name="Go M."/>
            <person name="Henderson B.A."/>
            <person name="Jones I.B."/>
            <person name="McGettigan J.A."/>
            <person name="Micheletti S.J."/>
            <person name="Nasrallah M.E."/>
            <person name="Ortiz D."/>
            <person name="Piller C.R."/>
            <person name="Privatt S.R."/>
            <person name="Schneider S.L."/>
            <person name="Sharp S."/>
            <person name="Smith T.C."/>
            <person name="Stanton J.D."/>
            <person name="Ullery H.E."/>
            <person name="Wilson R.J."/>
            <person name="Serrano M.G."/>
            <person name="Buck G."/>
            <person name="Lee V."/>
            <person name="Wang Y."/>
            <person name="Carvalho R."/>
            <person name="Voegtly L."/>
            <person name="Shi R."/>
            <person name="Duckworth R."/>
            <person name="Johnson A."/>
            <person name="Loviza R."/>
            <person name="Walstead R."/>
            <person name="Shah Z."/>
            <person name="Kiflezghi M."/>
            <person name="Wade K."/>
            <person name="Ball S.L."/>
            <person name="Bradley K.W."/>
            <person name="Asai D.J."/>
            <person name="Bowman C.A."/>
            <person name="Russell D.A."/>
            <person name="Pope W.H."/>
            <person name="Jacobs-Sera D."/>
            <person name="Hendrix R.W."/>
            <person name="Hatfull G.F."/>
        </authorList>
    </citation>
    <scope>NUCLEOTIDE SEQUENCE [LARGE SCALE GENOMIC DNA]</scope>
</reference>
<proteinExistence type="predicted"/>
<organism evidence="4">
    <name type="scientific">Cryptosporidium hominis</name>
    <dbReference type="NCBI Taxonomy" id="237895"/>
    <lineage>
        <taxon>Eukaryota</taxon>
        <taxon>Sar</taxon>
        <taxon>Alveolata</taxon>
        <taxon>Apicomplexa</taxon>
        <taxon>Conoidasida</taxon>
        <taxon>Coccidia</taxon>
        <taxon>Eucoccidiorida</taxon>
        <taxon>Eimeriorina</taxon>
        <taxon>Cryptosporidiidae</taxon>
        <taxon>Cryptosporidium</taxon>
    </lineage>
</organism>
<dbReference type="VEuPathDB" id="CryptoDB:GY17_00001099"/>
<dbReference type="AlphaFoldDB" id="A0A0S4T9X2"/>
<accession>A0A0S4T9X2</accession>
<evidence type="ECO:0000256" key="1">
    <source>
        <dbReference type="SAM" id="MobiDB-lite"/>
    </source>
</evidence>
<feature type="chain" id="PRO_5006627514" evidence="3">
    <location>
        <begin position="30"/>
        <end position="481"/>
    </location>
</feature>